<dbReference type="SUPFAM" id="SSF54427">
    <property type="entry name" value="NTF2-like"/>
    <property type="match status" value="1"/>
</dbReference>
<dbReference type="Pfam" id="PF13577">
    <property type="entry name" value="SnoaL_4"/>
    <property type="match status" value="1"/>
</dbReference>
<organism evidence="2 3">
    <name type="scientific">Rhodococcus rhodochrous KG-21</name>
    <dbReference type="NCBI Taxonomy" id="1441923"/>
    <lineage>
        <taxon>Bacteria</taxon>
        <taxon>Bacillati</taxon>
        <taxon>Actinomycetota</taxon>
        <taxon>Actinomycetes</taxon>
        <taxon>Mycobacteriales</taxon>
        <taxon>Nocardiaceae</taxon>
        <taxon>Rhodococcus</taxon>
    </lineage>
</organism>
<protein>
    <recommendedName>
        <fullName evidence="1">SnoaL-like domain-containing protein</fullName>
    </recommendedName>
</protein>
<evidence type="ECO:0000259" key="1">
    <source>
        <dbReference type="Pfam" id="PF13577"/>
    </source>
</evidence>
<name>A0A0M9WPC6_RHORH</name>
<dbReference type="AlphaFoldDB" id="A0A0M9WPC6"/>
<evidence type="ECO:0000313" key="2">
    <source>
        <dbReference type="EMBL" id="KOS56561.1"/>
    </source>
</evidence>
<accession>A0A0M9WPC6</accession>
<dbReference type="InterPro" id="IPR037401">
    <property type="entry name" value="SnoaL-like"/>
</dbReference>
<reference evidence="2 3" key="1">
    <citation type="journal article" date="2015" name="Genome Announc.">
        <title>Draft Genome Sequence of Rhodococcus rhodochrous Strain KG-21, a Soil Isolate from Oil Fields of Krishna-Godavari Basin, India.</title>
        <authorList>
            <person name="Dawar C."/>
            <person name="Aggarwal R.K."/>
        </authorList>
    </citation>
    <scope>NUCLEOTIDE SEQUENCE [LARGE SCALE GENOMIC DNA]</scope>
    <source>
        <strain evidence="2 3">KG-21</strain>
    </source>
</reference>
<dbReference type="Proteomes" id="UP000037712">
    <property type="component" value="Unassembled WGS sequence"/>
</dbReference>
<gene>
    <name evidence="2" type="ORF">Z051_08810</name>
</gene>
<reference evidence="3" key="2">
    <citation type="submission" date="2015-01" db="EMBL/GenBank/DDBJ databases">
        <title>Draft genome sequence of potential hydrocarbon metabolising strain of Rhodococcus rhodochrous.</title>
        <authorList>
            <person name="Aggarwal R.K."/>
            <person name="Dawar C."/>
        </authorList>
    </citation>
    <scope>NUCLEOTIDE SEQUENCE [LARGE SCALE GENOMIC DNA]</scope>
    <source>
        <strain evidence="3">KG-21</strain>
    </source>
</reference>
<dbReference type="EMBL" id="AZYO01000016">
    <property type="protein sequence ID" value="KOS56561.1"/>
    <property type="molecule type" value="Genomic_DNA"/>
</dbReference>
<sequence length="163" mass="18794">MSVSELAERLTRLEDVRAIEQLKYRYAGFCDNSYDPEGIAGLFVEDGRWVVDGEGGSMTGHEEIKAHFRALSGKITWAQHYMIAPRIDLSEDGRTATGYFYLLCLCTIENSQDPTQKDAVILTINYTDQFVKREGAWYFQELRGRTHQVSNWDQGWVKQPFRD</sequence>
<dbReference type="PATRIC" id="fig|1441923.3.peg.1953"/>
<evidence type="ECO:0000313" key="3">
    <source>
        <dbReference type="Proteomes" id="UP000037712"/>
    </source>
</evidence>
<feature type="domain" description="SnoaL-like" evidence="1">
    <location>
        <begin position="12"/>
        <end position="143"/>
    </location>
</feature>
<dbReference type="Gene3D" id="3.10.450.50">
    <property type="match status" value="1"/>
</dbReference>
<comment type="caution">
    <text evidence="2">The sequence shown here is derived from an EMBL/GenBank/DDBJ whole genome shotgun (WGS) entry which is preliminary data.</text>
</comment>
<proteinExistence type="predicted"/>
<dbReference type="InterPro" id="IPR032710">
    <property type="entry name" value="NTF2-like_dom_sf"/>
</dbReference>